<dbReference type="InterPro" id="IPR052091">
    <property type="entry name" value="Beta-ala_Activ/Resist"/>
</dbReference>
<dbReference type="Gene3D" id="3.40.50.12780">
    <property type="entry name" value="N-terminal domain of ligase-like"/>
    <property type="match status" value="1"/>
</dbReference>
<reference evidence="1" key="2">
    <citation type="submission" date="2025-08" db="UniProtKB">
        <authorList>
            <consortium name="Ensembl"/>
        </authorList>
    </citation>
    <scope>IDENTIFICATION</scope>
</reference>
<accession>A0A4W6CK88</accession>
<dbReference type="GO" id="GO:0043041">
    <property type="term" value="P:amino acid activation for nonribosomal peptide biosynthetic process"/>
    <property type="evidence" value="ECO:0007669"/>
    <property type="project" value="TreeGrafter"/>
</dbReference>
<evidence type="ECO:0008006" key="3">
    <source>
        <dbReference type="Google" id="ProtNLM"/>
    </source>
</evidence>
<dbReference type="PANTHER" id="PTHR44394:SF1">
    <property type="entry name" value="BETA-ALANINE-ACTIVATING ENZYME"/>
    <property type="match status" value="1"/>
</dbReference>
<dbReference type="Ensembl" id="ENSLCAT00010013145.1">
    <property type="protein sequence ID" value="ENSLCAP00010012868.1"/>
    <property type="gene ID" value="ENSLCAG00010006093.1"/>
</dbReference>
<dbReference type="GeneTree" id="ENSGT00940000178006"/>
<evidence type="ECO:0000313" key="1">
    <source>
        <dbReference type="Ensembl" id="ENSLCAP00010012868.1"/>
    </source>
</evidence>
<keyword evidence="2" id="KW-1185">Reference proteome</keyword>
<dbReference type="InParanoid" id="A0A4W6CK88"/>
<sequence>MAAGTLQELVSAAASVHSDRTAVTYYDDQSVSLLYRDVLKLAGELSDIFRESCSPSNGVIGLYCSDDLLVPVWILGILQSPAAYVPLDPEAPGLLSARVMNLCGLKYCAVKTDLLQVQYFLLY</sequence>
<proteinExistence type="predicted"/>
<protein>
    <recommendedName>
        <fullName evidence="3">AMP-dependent synthetase/ligase domain-containing protein</fullName>
    </recommendedName>
</protein>
<dbReference type="SUPFAM" id="SSF56801">
    <property type="entry name" value="Acetyl-CoA synthetase-like"/>
    <property type="match status" value="1"/>
</dbReference>
<reference evidence="1" key="3">
    <citation type="submission" date="2025-09" db="UniProtKB">
        <authorList>
            <consortium name="Ensembl"/>
        </authorList>
    </citation>
    <scope>IDENTIFICATION</scope>
</reference>
<dbReference type="STRING" id="8187.ENSLCAP00010012868"/>
<reference evidence="2" key="1">
    <citation type="submission" date="2015-09" db="EMBL/GenBank/DDBJ databases">
        <authorList>
            <person name="Sai Rama Sridatta P."/>
        </authorList>
    </citation>
    <scope>NUCLEOTIDE SEQUENCE [LARGE SCALE GENOMIC DNA]</scope>
</reference>
<evidence type="ECO:0000313" key="2">
    <source>
        <dbReference type="Proteomes" id="UP000314980"/>
    </source>
</evidence>
<organism evidence="1 2">
    <name type="scientific">Lates calcarifer</name>
    <name type="common">Barramundi</name>
    <name type="synonym">Holocentrus calcarifer</name>
    <dbReference type="NCBI Taxonomy" id="8187"/>
    <lineage>
        <taxon>Eukaryota</taxon>
        <taxon>Metazoa</taxon>
        <taxon>Chordata</taxon>
        <taxon>Craniata</taxon>
        <taxon>Vertebrata</taxon>
        <taxon>Euteleostomi</taxon>
        <taxon>Actinopterygii</taxon>
        <taxon>Neopterygii</taxon>
        <taxon>Teleostei</taxon>
        <taxon>Neoteleostei</taxon>
        <taxon>Acanthomorphata</taxon>
        <taxon>Carangaria</taxon>
        <taxon>Carangaria incertae sedis</taxon>
        <taxon>Centropomidae</taxon>
        <taxon>Lates</taxon>
    </lineage>
</organism>
<dbReference type="Proteomes" id="UP000314980">
    <property type="component" value="Unassembled WGS sequence"/>
</dbReference>
<name>A0A4W6CK88_LATCA</name>
<dbReference type="InterPro" id="IPR042099">
    <property type="entry name" value="ANL_N_sf"/>
</dbReference>
<dbReference type="PANTHER" id="PTHR44394">
    <property type="entry name" value="BETA-ALANINE-ACTIVATING ENZYME"/>
    <property type="match status" value="1"/>
</dbReference>
<dbReference type="AlphaFoldDB" id="A0A4W6CK88"/>